<name>A0A7W7QPX4_9ACTN</name>
<protein>
    <submittedName>
        <fullName evidence="1">Uncharacterized protein</fullName>
    </submittedName>
</protein>
<evidence type="ECO:0000313" key="1">
    <source>
        <dbReference type="EMBL" id="MBB4917567.1"/>
    </source>
</evidence>
<comment type="caution">
    <text evidence="1">The sequence shown here is derived from an EMBL/GenBank/DDBJ whole genome shotgun (WGS) entry which is preliminary data.</text>
</comment>
<dbReference type="RefSeq" id="WP_184717875.1">
    <property type="nucleotide sequence ID" value="NZ_JACHJP010000004.1"/>
</dbReference>
<organism evidence="1 2">
    <name type="scientific">Streptosporangium saharense</name>
    <dbReference type="NCBI Taxonomy" id="1706840"/>
    <lineage>
        <taxon>Bacteria</taxon>
        <taxon>Bacillati</taxon>
        <taxon>Actinomycetota</taxon>
        <taxon>Actinomycetes</taxon>
        <taxon>Streptosporangiales</taxon>
        <taxon>Streptosporangiaceae</taxon>
        <taxon>Streptosporangium</taxon>
    </lineage>
</organism>
<evidence type="ECO:0000313" key="2">
    <source>
        <dbReference type="Proteomes" id="UP000552644"/>
    </source>
</evidence>
<keyword evidence="2" id="KW-1185">Reference proteome</keyword>
<sequence length="131" mass="15052">MMKNLREDRLRRIMGLLGRAGEVDWARVIVGPTLDGAPRPPLVVWRFKPGYEPGEMRLAASVRSYQGEVGWSLEHRNRNWSLQPRLVAEAFEKGGWRLDTELILHFSQHEPDFSRKSMGDFDGLIAHLEEG</sequence>
<dbReference type="Proteomes" id="UP000552644">
    <property type="component" value="Unassembled WGS sequence"/>
</dbReference>
<reference evidence="1 2" key="1">
    <citation type="submission" date="2020-08" db="EMBL/GenBank/DDBJ databases">
        <title>Genomic Encyclopedia of Type Strains, Phase III (KMG-III): the genomes of soil and plant-associated and newly described type strains.</title>
        <authorList>
            <person name="Whitman W."/>
        </authorList>
    </citation>
    <scope>NUCLEOTIDE SEQUENCE [LARGE SCALE GENOMIC DNA]</scope>
    <source>
        <strain evidence="1 2">CECT 8840</strain>
    </source>
</reference>
<gene>
    <name evidence="1" type="ORF">FHS44_004675</name>
</gene>
<accession>A0A7W7QPX4</accession>
<dbReference type="EMBL" id="JACHJP010000004">
    <property type="protein sequence ID" value="MBB4917567.1"/>
    <property type="molecule type" value="Genomic_DNA"/>
</dbReference>
<proteinExistence type="predicted"/>
<dbReference type="AlphaFoldDB" id="A0A7W7QPX4"/>